<dbReference type="GO" id="GO:0016787">
    <property type="term" value="F:hydrolase activity"/>
    <property type="evidence" value="ECO:0007669"/>
    <property type="project" value="UniProtKB-KW"/>
</dbReference>
<dbReference type="Pfam" id="PF12419">
    <property type="entry name" value="DUF3670"/>
    <property type="match status" value="1"/>
</dbReference>
<dbReference type="CDD" id="cd18793">
    <property type="entry name" value="SF2_C_SNF"/>
    <property type="match status" value="1"/>
</dbReference>
<dbReference type="PROSITE" id="PS51192">
    <property type="entry name" value="HELICASE_ATP_BIND_1"/>
    <property type="match status" value="1"/>
</dbReference>
<reference evidence="4" key="2">
    <citation type="submission" date="2020-10" db="EMBL/GenBank/DDBJ databases">
        <title>Comparative genomics of the Acetobacterium genus.</title>
        <authorList>
            <person name="Marshall C."/>
            <person name="May H."/>
            <person name="Norman S."/>
        </authorList>
    </citation>
    <scope>NUCLEOTIDE SEQUENCE</scope>
    <source>
        <strain evidence="4">DER-2019</strain>
    </source>
</reference>
<dbReference type="Gene3D" id="3.40.50.10810">
    <property type="entry name" value="Tandem AAA-ATPase domain"/>
    <property type="match status" value="1"/>
</dbReference>
<evidence type="ECO:0000259" key="3">
    <source>
        <dbReference type="PROSITE" id="PS51194"/>
    </source>
</evidence>
<feature type="domain" description="Helicase C-terminal" evidence="3">
    <location>
        <begin position="715"/>
        <end position="875"/>
    </location>
</feature>
<dbReference type="InterPro" id="IPR038718">
    <property type="entry name" value="SNF2-like_sf"/>
</dbReference>
<keyword evidence="5" id="KW-1185">Reference proteome</keyword>
<reference evidence="4" key="1">
    <citation type="submission" date="2019-10" db="EMBL/GenBank/DDBJ databases">
        <authorList>
            <person name="Ross D.E."/>
            <person name="Gulliver D."/>
        </authorList>
    </citation>
    <scope>NUCLEOTIDE SEQUENCE</scope>
    <source>
        <strain evidence="4">DER-2019</strain>
    </source>
</reference>
<evidence type="ECO:0000313" key="4">
    <source>
        <dbReference type="EMBL" id="MBC3888582.1"/>
    </source>
</evidence>
<dbReference type="RefSeq" id="WP_148568071.1">
    <property type="nucleotide sequence ID" value="NZ_RXYA01000014.1"/>
</dbReference>
<dbReference type="Gene3D" id="3.40.50.300">
    <property type="entry name" value="P-loop containing nucleotide triphosphate hydrolases"/>
    <property type="match status" value="1"/>
</dbReference>
<dbReference type="AlphaFoldDB" id="A0A923HWR3"/>
<dbReference type="EMBL" id="WJBD01000010">
    <property type="protein sequence ID" value="MBC3888582.1"/>
    <property type="molecule type" value="Genomic_DNA"/>
</dbReference>
<feature type="domain" description="Helicase ATP-binding" evidence="2">
    <location>
        <begin position="433"/>
        <end position="592"/>
    </location>
</feature>
<dbReference type="SMART" id="SM00487">
    <property type="entry name" value="DEXDc"/>
    <property type="match status" value="1"/>
</dbReference>
<evidence type="ECO:0000313" key="5">
    <source>
        <dbReference type="Proteomes" id="UP000616595"/>
    </source>
</evidence>
<dbReference type="PANTHER" id="PTHR10799">
    <property type="entry name" value="SNF2/RAD54 HELICASE FAMILY"/>
    <property type="match status" value="1"/>
</dbReference>
<dbReference type="SUPFAM" id="SSF52540">
    <property type="entry name" value="P-loop containing nucleoside triphosphate hydrolases"/>
    <property type="match status" value="2"/>
</dbReference>
<dbReference type="InterPro" id="IPR049730">
    <property type="entry name" value="SNF2/RAD54-like_C"/>
</dbReference>
<dbReference type="InterPro" id="IPR001650">
    <property type="entry name" value="Helicase_C-like"/>
</dbReference>
<keyword evidence="1" id="KW-0378">Hydrolase</keyword>
<gene>
    <name evidence="4" type="ORF">GH810_09705</name>
</gene>
<dbReference type="InterPro" id="IPR000330">
    <property type="entry name" value="SNF2_N"/>
</dbReference>
<dbReference type="Proteomes" id="UP000616595">
    <property type="component" value="Unassembled WGS sequence"/>
</dbReference>
<protein>
    <submittedName>
        <fullName evidence="4">ATP-dependent helicase</fullName>
    </submittedName>
</protein>
<dbReference type="PROSITE" id="PS51194">
    <property type="entry name" value="HELICASE_CTER"/>
    <property type="match status" value="1"/>
</dbReference>
<keyword evidence="4" id="KW-0067">ATP-binding</keyword>
<keyword evidence="4" id="KW-0547">Nucleotide-binding</keyword>
<dbReference type="InterPro" id="IPR014001">
    <property type="entry name" value="Helicase_ATP-bd"/>
</dbReference>
<evidence type="ECO:0000256" key="1">
    <source>
        <dbReference type="ARBA" id="ARBA00022801"/>
    </source>
</evidence>
<comment type="caution">
    <text evidence="4">The sequence shown here is derived from an EMBL/GenBank/DDBJ whole genome shotgun (WGS) entry which is preliminary data.</text>
</comment>
<dbReference type="Pfam" id="PF00176">
    <property type="entry name" value="SNF2-rel_dom"/>
    <property type="match status" value="1"/>
</dbReference>
<dbReference type="GO" id="GO:0004386">
    <property type="term" value="F:helicase activity"/>
    <property type="evidence" value="ECO:0007669"/>
    <property type="project" value="UniProtKB-KW"/>
</dbReference>
<name>A0A923HWR3_9FIRM</name>
<dbReference type="SMART" id="SM00490">
    <property type="entry name" value="HELICc"/>
    <property type="match status" value="1"/>
</dbReference>
<dbReference type="InterPro" id="IPR027417">
    <property type="entry name" value="P-loop_NTPase"/>
</dbReference>
<dbReference type="Pfam" id="PF00271">
    <property type="entry name" value="Helicase_C"/>
    <property type="match status" value="1"/>
</dbReference>
<sequence length="885" mass="100143">MTDYMELIASFTKDDFILDYEPVAKKGFTEEKKKFEQEWQARFRANKDQTLFDFGFLSNLDYLSPTIDFLHRLGKGFVQKIAQQPDMELSRENADLCLTSDESEEIRKMIPFGNGMAHVNDQWILGIWARLTHVYQEAIRFYPGTVAVFLTEHHAGISVAGRIFFHLVENSEDVQYPFAFLATYSTKPPGSRKAVHTPLKNALLEYKNDQGKLLQLLSTVSRAADQSGFISNLMDTGELFSPLKLTAKDATVFLTEIPLYEEAGIMCRIPNWWRKKTNQLRLAVTVGEKEPPKVGMDAILAFTPNLLFGDTEISKAEIQMLLSETQGLAFIKGKWVEIDHEQLKAALDVLLKAEDLASREALTLAQAMRLELRPEDLLGIKTPDLEVSVSSGEWLRQVREKMANPQSFHGLKPDRSFHGELRPYQQAGFDWLKYMVDLGLGACLADDMGLGKTVQIIALLEYLRNHQGGRMLLILPASLIGNWEKEIKKFAPEMPVRVLHGTAAAKNGEEILADPAFLTITTYGMAVRSLKLREIHWDLIILDEAQAIKNPGTKRTKTIKALKAKTRIAMTGTPIENRLSDLWSLFDFLDGGLLGNPKEFTGFTKGLKTDPSGYAKLRNLVNPFILRRLKTDASIITDLPDKLEIKEYPLLSKKQMVLYQNLVKELSKKLEETEGIQRKGLVLSSIIKLKQICNHPDQYLGQDVYKKEHSGKFEMLENICETIYEKRERVLVFTQFKEITEPLSRFLEEIFHRPGLVLHGGTPVAKRTKMVEAFNGEDYIPFMVLSLKAGGVGLNLTGANNVIHFDRWWNPAVENQATDRAFRIGQTKDVMVHKFITAGTIEEKIDVMIDEKNQLAGDIIKSSGEAWITELNNDQLLELFSLGGI</sequence>
<dbReference type="InterPro" id="IPR022138">
    <property type="entry name" value="DUF3670"/>
</dbReference>
<dbReference type="GO" id="GO:0005524">
    <property type="term" value="F:ATP binding"/>
    <property type="evidence" value="ECO:0007669"/>
    <property type="project" value="InterPro"/>
</dbReference>
<evidence type="ECO:0000259" key="2">
    <source>
        <dbReference type="PROSITE" id="PS51192"/>
    </source>
</evidence>
<proteinExistence type="predicted"/>
<organism evidence="4 5">
    <name type="scientific">Acetobacterium paludosum</name>
    <dbReference type="NCBI Taxonomy" id="52693"/>
    <lineage>
        <taxon>Bacteria</taxon>
        <taxon>Bacillati</taxon>
        <taxon>Bacillota</taxon>
        <taxon>Clostridia</taxon>
        <taxon>Eubacteriales</taxon>
        <taxon>Eubacteriaceae</taxon>
        <taxon>Acetobacterium</taxon>
    </lineage>
</organism>
<dbReference type="OrthoDB" id="9760715at2"/>
<accession>A0A923HWR3</accession>
<keyword evidence="4" id="KW-0347">Helicase</keyword>